<dbReference type="VEuPathDB" id="FungiDB:P175DRAFT_0500224"/>
<protein>
    <recommendedName>
        <fullName evidence="4">Peptidase A1 domain-containing protein</fullName>
    </recommendedName>
</protein>
<sequence>MRPLFLLLFSISLDGAYAASPHVMNWSSQAYGPDGPWQAVTISVGSNNQSVDLYPGANWASTIMMDSLCTNKTLSTTCYAASAGTYNNSESTSAISLNTTSWQTFYWGVQGGSIEGVIADQVNIGPVVPNVSFTGIYQTYQTYPNGQDYPVSVGNLALGAPKLKDEVSNLTLNMIASSLYSSGDIPSYSYGMHIGSANAAIPGSLVLGGYDQSRILGDVSAQSVSLNEYSSGNLQISLKDIGLGVATGGSPFSFTSKNGLFLQSSGAVVPKTVAIDPTKPYLYLPEATCNAITSSFPVFFDEGLGLYIWDTSNGDYDRITSSATYLSFVFNQNGINNQNITIKVPLSLLALTLQAPLVNQNATYFPCFHSTDTPVLGRPFLQAAFVGVNWFEGDNTGTWFLAQAPGPGAASANITTINIDDSTLSGSSRSWEHSWAGFWHPLAESSSSNSTTGNSTGPGADSSGLSTGAKAGIGVGVSVAGLILIALVVWIVMLRRRRKNAPQDSPVEERTSVIKRVVELPGRDKDGPAKELYTQGNNVHPREIMGSQEPPRYELD</sequence>
<evidence type="ECO:0000256" key="3">
    <source>
        <dbReference type="SAM" id="SignalP"/>
    </source>
</evidence>
<dbReference type="InterPro" id="IPR033121">
    <property type="entry name" value="PEPTIDASE_A1"/>
</dbReference>
<dbReference type="Proteomes" id="UP000244073">
    <property type="component" value="Unassembled WGS sequence"/>
</dbReference>
<feature type="chain" id="PRO_5015438041" description="Peptidase A1 domain-containing protein" evidence="3">
    <location>
        <begin position="19"/>
        <end position="556"/>
    </location>
</feature>
<dbReference type="PANTHER" id="PTHR16861">
    <property type="entry name" value="GLYCOPROTEIN 38"/>
    <property type="match status" value="1"/>
</dbReference>
<evidence type="ECO:0000256" key="2">
    <source>
        <dbReference type="SAM" id="Phobius"/>
    </source>
</evidence>
<feature type="transmembrane region" description="Helical" evidence="2">
    <location>
        <begin position="471"/>
        <end position="493"/>
    </location>
</feature>
<dbReference type="PROSITE" id="PS51767">
    <property type="entry name" value="PEPTIDASE_A1"/>
    <property type="match status" value="1"/>
</dbReference>
<evidence type="ECO:0000256" key="1">
    <source>
        <dbReference type="SAM" id="MobiDB-lite"/>
    </source>
</evidence>
<dbReference type="Pfam" id="PF00026">
    <property type="entry name" value="Asp"/>
    <property type="match status" value="1"/>
</dbReference>
<comment type="caution">
    <text evidence="5">The sequence shown here is derived from an EMBL/GenBank/DDBJ whole genome shotgun (WGS) entry which is preliminary data.</text>
</comment>
<dbReference type="InterPro" id="IPR021109">
    <property type="entry name" value="Peptidase_aspartic_dom_sf"/>
</dbReference>
<evidence type="ECO:0000313" key="6">
    <source>
        <dbReference type="Proteomes" id="UP000244073"/>
    </source>
</evidence>
<reference evidence="5 6" key="1">
    <citation type="journal article" date="2018" name="Proc. Natl. Acad. Sci. U.S.A.">
        <title>Linking secondary metabolites to gene clusters through genome sequencing of six diverse Aspergillus species.</title>
        <authorList>
            <person name="Kaerboelling I."/>
            <person name="Vesth T.C."/>
            <person name="Frisvad J.C."/>
            <person name="Nybo J.L."/>
            <person name="Theobald S."/>
            <person name="Kuo A."/>
            <person name="Bowyer P."/>
            <person name="Matsuda Y."/>
            <person name="Mondo S."/>
            <person name="Lyhne E.K."/>
            <person name="Kogle M.E."/>
            <person name="Clum A."/>
            <person name="Lipzen A."/>
            <person name="Salamov A."/>
            <person name="Ngan C.Y."/>
            <person name="Daum C."/>
            <person name="Chiniquy J."/>
            <person name="Barry K."/>
            <person name="LaButti K."/>
            <person name="Haridas S."/>
            <person name="Simmons B.A."/>
            <person name="Magnuson J.K."/>
            <person name="Mortensen U.H."/>
            <person name="Larsen T.O."/>
            <person name="Grigoriev I.V."/>
            <person name="Baker S.E."/>
            <person name="Andersen M.R."/>
        </authorList>
    </citation>
    <scope>NUCLEOTIDE SEQUENCE [LARGE SCALE GENOMIC DNA]</scope>
    <source>
        <strain evidence="5 6">IBT 24754</strain>
    </source>
</reference>
<feature type="compositionally biased region" description="Basic and acidic residues" evidence="1">
    <location>
        <begin position="519"/>
        <end position="529"/>
    </location>
</feature>
<keyword evidence="2" id="KW-0472">Membrane</keyword>
<feature type="signal peptide" evidence="3">
    <location>
        <begin position="1"/>
        <end position="18"/>
    </location>
</feature>
<keyword evidence="3" id="KW-0732">Signal</keyword>
<evidence type="ECO:0000259" key="4">
    <source>
        <dbReference type="PROSITE" id="PS51767"/>
    </source>
</evidence>
<dbReference type="OrthoDB" id="4074350at2759"/>
<name>A0A2T5LYG8_9EURO</name>
<keyword evidence="2" id="KW-0812">Transmembrane</keyword>
<organism evidence="5 6">
    <name type="scientific">Aspergillus ochraceoroseus IBT 24754</name>
    <dbReference type="NCBI Taxonomy" id="1392256"/>
    <lineage>
        <taxon>Eukaryota</taxon>
        <taxon>Fungi</taxon>
        <taxon>Dikarya</taxon>
        <taxon>Ascomycota</taxon>
        <taxon>Pezizomycotina</taxon>
        <taxon>Eurotiomycetes</taxon>
        <taxon>Eurotiomycetidae</taxon>
        <taxon>Eurotiales</taxon>
        <taxon>Aspergillaceae</taxon>
        <taxon>Aspergillus</taxon>
        <taxon>Aspergillus subgen. Nidulantes</taxon>
    </lineage>
</organism>
<dbReference type="PANTHER" id="PTHR16861:SF4">
    <property type="entry name" value="SH3 DOMAIN PROTEIN (AFU_ORTHOLOGUE AFUA_1G13610)"/>
    <property type="match status" value="1"/>
</dbReference>
<dbReference type="EMBL" id="MSFN02000003">
    <property type="protein sequence ID" value="PTU21322.1"/>
    <property type="molecule type" value="Genomic_DNA"/>
</dbReference>
<feature type="region of interest" description="Disordered" evidence="1">
    <location>
        <begin position="519"/>
        <end position="556"/>
    </location>
</feature>
<dbReference type="AlphaFoldDB" id="A0A2T5LYG8"/>
<dbReference type="Gene3D" id="2.40.70.10">
    <property type="entry name" value="Acid Proteases"/>
    <property type="match status" value="2"/>
</dbReference>
<evidence type="ECO:0000313" key="5">
    <source>
        <dbReference type="EMBL" id="PTU21322.1"/>
    </source>
</evidence>
<dbReference type="GeneID" id="63813792"/>
<dbReference type="CDD" id="cd21699">
    <property type="entry name" value="JMTM_APP_like"/>
    <property type="match status" value="1"/>
</dbReference>
<proteinExistence type="predicted"/>
<dbReference type="SUPFAM" id="SSF50630">
    <property type="entry name" value="Acid proteases"/>
    <property type="match status" value="1"/>
</dbReference>
<accession>A0A2T5LYG8</accession>
<gene>
    <name evidence="5" type="ORF">P175DRAFT_0500224</name>
</gene>
<keyword evidence="2" id="KW-1133">Transmembrane helix</keyword>
<dbReference type="RefSeq" id="XP_040752714.1">
    <property type="nucleotide sequence ID" value="XM_040896910.1"/>
</dbReference>
<feature type="domain" description="Peptidase A1" evidence="4">
    <location>
        <begin position="38"/>
        <end position="399"/>
    </location>
</feature>